<sequence>MAKERARKQSISGIRLLIAFFLLFFCFSFAHAGIEEDAQLSFSSSPLFIDSVFEIKIKLDDSSFHYHSSAGYAGYAGYADIPKLIIVDDEEVLEFLDSAVNSLYGGILITNKYKLKKIGTFGLVPYLSLGNSRTKLKNFSIQVEPPALSKDTIFKWKILDAVSYSPVEKIVQGKKYLIVLAGFFYDYFSRDGKPSGLDINCQAPENSILEDTDNIKNNIDIKELGWKAVSCFFWTPLKTGEISLPIPQISITSESKSSRKIYIREQKVNVIEGRLEQEKISDDEKKAYESLKSALEVKDSSAAQNVSDNHKKNFDEKISKALIIAQLRVKEANSLFSGQEKAKRLEYEKDLNLKESFTVRSAIFKKILWPLLFILLAAEVYFIICFKKKKNRLKTLLIVCFIFVSALLFFYSGQYERAVYRPTGYDEESVVYHIPEKNGAIVSSLQIGETVIIKQKTSEWFFVEKRDGTGGWQKKSEFIITD</sequence>
<feature type="transmembrane region" description="Helical" evidence="1">
    <location>
        <begin position="393"/>
        <end position="411"/>
    </location>
</feature>
<keyword evidence="1" id="KW-1133">Transmembrane helix</keyword>
<dbReference type="RefSeq" id="WP_255818763.1">
    <property type="nucleotide sequence ID" value="NZ_CP038804.1"/>
</dbReference>
<organism evidence="2 3">
    <name type="scientific">Treponema putidum</name>
    <dbReference type="NCBI Taxonomy" id="221027"/>
    <lineage>
        <taxon>Bacteria</taxon>
        <taxon>Pseudomonadati</taxon>
        <taxon>Spirochaetota</taxon>
        <taxon>Spirochaetia</taxon>
        <taxon>Spirochaetales</taxon>
        <taxon>Treponemataceae</taxon>
        <taxon>Treponema</taxon>
    </lineage>
</organism>
<evidence type="ECO:0000313" key="3">
    <source>
        <dbReference type="Proteomes" id="UP001058682"/>
    </source>
</evidence>
<keyword evidence="1" id="KW-0472">Membrane</keyword>
<keyword evidence="1" id="KW-0812">Transmembrane</keyword>
<name>A0AAE9MS72_9SPIR</name>
<protein>
    <recommendedName>
        <fullName evidence="4">SH3 domain-containing protein</fullName>
    </recommendedName>
</protein>
<accession>A0AAE9MS72</accession>
<dbReference type="EMBL" id="CP038804">
    <property type="protein sequence ID" value="UTY33099.1"/>
    <property type="molecule type" value="Genomic_DNA"/>
</dbReference>
<feature type="transmembrane region" description="Helical" evidence="1">
    <location>
        <begin position="367"/>
        <end position="386"/>
    </location>
</feature>
<proteinExistence type="predicted"/>
<reference evidence="2" key="1">
    <citation type="submission" date="2019-04" db="EMBL/GenBank/DDBJ databases">
        <title>Whole genome sequencing of oral phylogroup 2 treponemes.</title>
        <authorList>
            <person name="Chan Y."/>
            <person name="Zeng H.H."/>
            <person name="Yu X.L."/>
            <person name="Leung W.K."/>
            <person name="Watt R.M."/>
        </authorList>
    </citation>
    <scope>NUCLEOTIDE SEQUENCE</scope>
    <source>
        <strain evidence="2">OMZ 835</strain>
    </source>
</reference>
<dbReference type="Proteomes" id="UP001058682">
    <property type="component" value="Chromosome"/>
</dbReference>
<evidence type="ECO:0000313" key="2">
    <source>
        <dbReference type="EMBL" id="UTY33099.1"/>
    </source>
</evidence>
<evidence type="ECO:0000256" key="1">
    <source>
        <dbReference type="SAM" id="Phobius"/>
    </source>
</evidence>
<gene>
    <name evidence="2" type="ORF">E4N74_03015</name>
</gene>
<dbReference type="AlphaFoldDB" id="A0AAE9MS72"/>
<evidence type="ECO:0008006" key="4">
    <source>
        <dbReference type="Google" id="ProtNLM"/>
    </source>
</evidence>